<evidence type="ECO:0000256" key="1">
    <source>
        <dbReference type="SAM" id="Phobius"/>
    </source>
</evidence>
<organism evidence="2 3">
    <name type="scientific">Gilliamella apicola</name>
    <dbReference type="NCBI Taxonomy" id="1196095"/>
    <lineage>
        <taxon>Bacteria</taxon>
        <taxon>Pseudomonadati</taxon>
        <taxon>Pseudomonadota</taxon>
        <taxon>Gammaproteobacteria</taxon>
        <taxon>Orbales</taxon>
        <taxon>Orbaceae</taxon>
        <taxon>Gilliamella</taxon>
    </lineage>
</organism>
<comment type="caution">
    <text evidence="2">The sequence shown here is derived from an EMBL/GenBank/DDBJ whole genome shotgun (WGS) entry which is preliminary data.</text>
</comment>
<evidence type="ECO:0000313" key="3">
    <source>
        <dbReference type="Proteomes" id="UP000319483"/>
    </source>
</evidence>
<dbReference type="AlphaFoldDB" id="A0A556SR82"/>
<evidence type="ECO:0000313" key="2">
    <source>
        <dbReference type="EMBL" id="TSK03647.1"/>
    </source>
</evidence>
<dbReference type="EMBL" id="VMHM01000005">
    <property type="protein sequence ID" value="TSK03647.1"/>
    <property type="molecule type" value="Genomic_DNA"/>
</dbReference>
<feature type="transmembrane region" description="Helical" evidence="1">
    <location>
        <begin position="12"/>
        <end position="34"/>
    </location>
</feature>
<keyword evidence="1" id="KW-0812">Transmembrane</keyword>
<protein>
    <submittedName>
        <fullName evidence="2">Type II secretion system protein</fullName>
    </submittedName>
</protein>
<keyword evidence="1" id="KW-1133">Transmembrane helix</keyword>
<gene>
    <name evidence="2" type="ORF">FPQ15_04465</name>
</gene>
<proteinExistence type="predicted"/>
<sequence>MNSEFLNRPFWQQYLICILLTIVIFIIGYLFFIYDINKQSDKQQKLYQTKQLQIESLQSRLKHYQFGQNRSLIIINQNEFAQYIERNHLILNAFKQYQTDETINWDIELNGEFIDFMNLITDLNKDYYYLNFRDLKMTKQESYLQIIFTLLFKRKIE</sequence>
<dbReference type="RefSeq" id="WP_144091623.1">
    <property type="nucleotide sequence ID" value="NZ_VMHM01000005.1"/>
</dbReference>
<accession>A0A556SR82</accession>
<name>A0A556SR82_9GAMM</name>
<keyword evidence="1" id="KW-0472">Membrane</keyword>
<reference evidence="2 3" key="1">
    <citation type="submission" date="2019-07" db="EMBL/GenBank/DDBJ databases">
        <title>Gilliamella genomes.</title>
        <authorList>
            <person name="Zheng H."/>
        </authorList>
    </citation>
    <scope>NUCLEOTIDE SEQUENCE [LARGE SCALE GENOMIC DNA]</scope>
    <source>
        <strain evidence="2 3">W8127</strain>
    </source>
</reference>
<dbReference type="Proteomes" id="UP000319483">
    <property type="component" value="Unassembled WGS sequence"/>
</dbReference>